<dbReference type="EC" id="3.6.1.42" evidence="5"/>
<dbReference type="EMBL" id="JBBBZM010000042">
    <property type="protein sequence ID" value="KAL0636870.1"/>
    <property type="molecule type" value="Genomic_DNA"/>
</dbReference>
<comment type="similarity">
    <text evidence="2 6">Belongs to the GDA1/CD39 NTPase family.</text>
</comment>
<dbReference type="Gene3D" id="3.30.420.40">
    <property type="match status" value="1"/>
</dbReference>
<comment type="subcellular location">
    <subcellularLocation>
        <location evidence="1">Golgi apparatus membrane</location>
        <topology evidence="1">Single-pass type II membrane protein</topology>
    </subcellularLocation>
</comment>
<evidence type="ECO:0000256" key="6">
    <source>
        <dbReference type="RuleBase" id="RU003833"/>
    </source>
</evidence>
<evidence type="ECO:0000256" key="3">
    <source>
        <dbReference type="ARBA" id="ARBA00022801"/>
    </source>
</evidence>
<reference evidence="9 10" key="1">
    <citation type="submission" date="2024-02" db="EMBL/GenBank/DDBJ databases">
        <title>Discinaceae phylogenomics.</title>
        <authorList>
            <person name="Dirks A.C."/>
            <person name="James T.Y."/>
        </authorList>
    </citation>
    <scope>NUCLEOTIDE SEQUENCE [LARGE SCALE GENOMIC DNA]</scope>
    <source>
        <strain evidence="9 10">ACD0624</strain>
    </source>
</reference>
<name>A0ABR3GLS0_9PEZI</name>
<dbReference type="GO" id="GO:0004382">
    <property type="term" value="F:GDP phosphatase activity"/>
    <property type="evidence" value="ECO:0007669"/>
    <property type="project" value="UniProtKB-EC"/>
</dbReference>
<accession>A0ABR3GLS0</accession>
<evidence type="ECO:0000256" key="4">
    <source>
        <dbReference type="ARBA" id="ARBA00037742"/>
    </source>
</evidence>
<feature type="region of interest" description="Disordered" evidence="7">
    <location>
        <begin position="29"/>
        <end position="53"/>
    </location>
</feature>
<dbReference type="Proteomes" id="UP001447188">
    <property type="component" value="Unassembled WGS sequence"/>
</dbReference>
<evidence type="ECO:0000313" key="10">
    <source>
        <dbReference type="Proteomes" id="UP001447188"/>
    </source>
</evidence>
<comment type="function">
    <text evidence="4">After transfer of sugars to endogenous macromolecular acceptors, the enzyme converts nucleoside diphosphates to nucleoside monophosphates which in turn exit the Golgi lumen in a coupled antiporter reaction, allowing entry of additional nucleotide sugar from the cytosol.</text>
</comment>
<dbReference type="PROSITE" id="PS01238">
    <property type="entry name" value="GDA1_CD39_NTPASE"/>
    <property type="match status" value="1"/>
</dbReference>
<dbReference type="PANTHER" id="PTHR11782:SF83">
    <property type="entry name" value="GUANOSINE-DIPHOSPHATASE"/>
    <property type="match status" value="1"/>
</dbReference>
<evidence type="ECO:0000313" key="9">
    <source>
        <dbReference type="EMBL" id="KAL0636870.1"/>
    </source>
</evidence>
<organism evidence="9 10">
    <name type="scientific">Discina gigas</name>
    <dbReference type="NCBI Taxonomy" id="1032678"/>
    <lineage>
        <taxon>Eukaryota</taxon>
        <taxon>Fungi</taxon>
        <taxon>Dikarya</taxon>
        <taxon>Ascomycota</taxon>
        <taxon>Pezizomycotina</taxon>
        <taxon>Pezizomycetes</taxon>
        <taxon>Pezizales</taxon>
        <taxon>Discinaceae</taxon>
        <taxon>Discina</taxon>
    </lineage>
</organism>
<feature type="compositionally biased region" description="Polar residues" evidence="7">
    <location>
        <begin position="35"/>
        <end position="53"/>
    </location>
</feature>
<evidence type="ECO:0000256" key="5">
    <source>
        <dbReference type="ARBA" id="ARBA00038903"/>
    </source>
</evidence>
<evidence type="ECO:0000256" key="2">
    <source>
        <dbReference type="ARBA" id="ARBA00009283"/>
    </source>
</evidence>
<evidence type="ECO:0000256" key="7">
    <source>
        <dbReference type="SAM" id="MobiDB-lite"/>
    </source>
</evidence>
<evidence type="ECO:0000256" key="1">
    <source>
        <dbReference type="ARBA" id="ARBA00004323"/>
    </source>
</evidence>
<keyword evidence="10" id="KW-1185">Reference proteome</keyword>
<keyword evidence="3 6" id="KW-0378">Hydrolase</keyword>
<proteinExistence type="inferred from homology"/>
<comment type="caution">
    <text evidence="9">The sequence shown here is derived from an EMBL/GenBank/DDBJ whole genome shotgun (WGS) entry which is preliminary data.</text>
</comment>
<keyword evidence="8" id="KW-0732">Signal</keyword>
<evidence type="ECO:0000256" key="8">
    <source>
        <dbReference type="SAM" id="SignalP"/>
    </source>
</evidence>
<dbReference type="CDD" id="cd24040">
    <property type="entry name" value="ASKHA_NBD_GDA1"/>
    <property type="match status" value="1"/>
</dbReference>
<feature type="chain" id="PRO_5045870684" description="guanosine-diphosphatase" evidence="8">
    <location>
        <begin position="29"/>
        <end position="487"/>
    </location>
</feature>
<dbReference type="PANTHER" id="PTHR11782">
    <property type="entry name" value="ADENOSINE/GUANOSINE DIPHOSPHATASE"/>
    <property type="match status" value="1"/>
</dbReference>
<sequence>MSSRMIKTVTLGVVFCIALFLLAPRGFPESKSRGDGQTASDPSLGTTKCQRSSSSHKPIVQYALMIDAGSTGSRIHVYRFNNCGETPELESEEFKMVQPGLSSFPDDPTGAAKSLDVLMEVAMKHVPETLKGCSPVAVKATAGLRFLGPEKSKKILEAVRHRLETSYPFPVVAGSGVEIMEGKDEGVYAWITTNYLLGNIGTVEDTPTAAIFDLGGGSTQIVFEPTFPSIGGGMPARLAAGDHKYELTFGGRHFDLYQHSHLGYGLMEARKAIHKLVANAKQVELGASWADHPIVNPCIIPGMIREIDVELTPGQIVKVNMTGPSEPSAPQCRFLAETILKKEQKCELTPCSFNGIHQPPLERTFATEDIYIFSYFYDRARPLGLPDSFTLKEMHETTAKVCGGSNAWDVFHPIPDAMEELTGRPEYCLDLSFMLALLHTGYEMPLDRLVKTAKKIKGNELGWCLGASLPLLDQGTSGWQCKIKEVL</sequence>
<feature type="signal peptide" evidence="8">
    <location>
        <begin position="1"/>
        <end position="28"/>
    </location>
</feature>
<gene>
    <name evidence="9" type="primary">GDA1</name>
    <name evidence="9" type="ORF">Q9L58_004091</name>
</gene>
<dbReference type="Gene3D" id="3.30.420.150">
    <property type="entry name" value="Exopolyphosphatase. Domain 2"/>
    <property type="match status" value="1"/>
</dbReference>
<dbReference type="InterPro" id="IPR000407">
    <property type="entry name" value="GDA1_CD39_NTPase"/>
</dbReference>
<dbReference type="Pfam" id="PF01150">
    <property type="entry name" value="GDA1_CD39"/>
    <property type="match status" value="1"/>
</dbReference>
<protein>
    <recommendedName>
        <fullName evidence="5">guanosine-diphosphatase</fullName>
        <ecNumber evidence="5">3.6.1.42</ecNumber>
    </recommendedName>
</protein>